<keyword evidence="1" id="KW-0732">Signal</keyword>
<feature type="chain" id="PRO_5035753343" evidence="1">
    <location>
        <begin position="18"/>
        <end position="138"/>
    </location>
</feature>
<feature type="signal peptide" evidence="1">
    <location>
        <begin position="1"/>
        <end position="17"/>
    </location>
</feature>
<keyword evidence="3" id="KW-1185">Reference proteome</keyword>
<dbReference type="EMBL" id="CAIIXF020000010">
    <property type="protein sequence ID" value="CAH1797451.1"/>
    <property type="molecule type" value="Genomic_DNA"/>
</dbReference>
<protein>
    <submittedName>
        <fullName evidence="2">Uncharacterized protein</fullName>
    </submittedName>
</protein>
<dbReference type="AlphaFoldDB" id="A0A8S4PTR5"/>
<proteinExistence type="predicted"/>
<gene>
    <name evidence="2" type="ORF">OFUS_LOCUS21731</name>
</gene>
<organism evidence="2 3">
    <name type="scientific">Owenia fusiformis</name>
    <name type="common">Polychaete worm</name>
    <dbReference type="NCBI Taxonomy" id="6347"/>
    <lineage>
        <taxon>Eukaryota</taxon>
        <taxon>Metazoa</taxon>
        <taxon>Spiralia</taxon>
        <taxon>Lophotrochozoa</taxon>
        <taxon>Annelida</taxon>
        <taxon>Polychaeta</taxon>
        <taxon>Sedentaria</taxon>
        <taxon>Canalipalpata</taxon>
        <taxon>Sabellida</taxon>
        <taxon>Oweniida</taxon>
        <taxon>Oweniidae</taxon>
        <taxon>Owenia</taxon>
    </lineage>
</organism>
<name>A0A8S4PTR5_OWEFU</name>
<evidence type="ECO:0000313" key="2">
    <source>
        <dbReference type="EMBL" id="CAH1797451.1"/>
    </source>
</evidence>
<evidence type="ECO:0000256" key="1">
    <source>
        <dbReference type="SAM" id="SignalP"/>
    </source>
</evidence>
<comment type="caution">
    <text evidence="2">The sequence shown here is derived from an EMBL/GenBank/DDBJ whole genome shotgun (WGS) entry which is preliminary data.</text>
</comment>
<evidence type="ECO:0000313" key="3">
    <source>
        <dbReference type="Proteomes" id="UP000749559"/>
    </source>
</evidence>
<reference evidence="2" key="1">
    <citation type="submission" date="2022-03" db="EMBL/GenBank/DDBJ databases">
        <authorList>
            <person name="Martin C."/>
        </authorList>
    </citation>
    <scope>NUCLEOTIDE SEQUENCE</scope>
</reference>
<sequence>GKMKLILIIALVYMGTGRNCSSYILFQDSTGKISSPVQDSQLKELVAKLSAQNLNLETLFNQPLNQLREEVKLDQLPTNYSDIQTNVQTFKDGKKIVTKTKIEKSKVDLIAKSLVEKNEIMGNGTNKFQMIETFNIQP</sequence>
<feature type="non-terminal residue" evidence="2">
    <location>
        <position position="138"/>
    </location>
</feature>
<dbReference type="Proteomes" id="UP000749559">
    <property type="component" value="Unassembled WGS sequence"/>
</dbReference>
<accession>A0A8S4PTR5</accession>